<protein>
    <submittedName>
        <fullName evidence="2">Uncharacterized protein</fullName>
    </submittedName>
</protein>
<comment type="caution">
    <text evidence="2">The sequence shown here is derived from an EMBL/GenBank/DDBJ whole genome shotgun (WGS) entry which is preliminary data.</text>
</comment>
<feature type="region of interest" description="Disordered" evidence="1">
    <location>
        <begin position="44"/>
        <end position="76"/>
    </location>
</feature>
<feature type="non-terminal residue" evidence="2">
    <location>
        <position position="422"/>
    </location>
</feature>
<gene>
    <name evidence="2" type="ORF">CYMTET_34848</name>
</gene>
<keyword evidence="3" id="KW-1185">Reference proteome</keyword>
<evidence type="ECO:0000313" key="2">
    <source>
        <dbReference type="EMBL" id="KAK3255996.1"/>
    </source>
</evidence>
<sequence>MICCCLQFVGSHSIGRQNLDGAPGWHPRRYRSVERRQELRARSEVRRVLKPSRESQLRTPPRSATRFVSDSLPPQPREFKVEEELPDEHLNSTSCGVLEQRSSCSCSSKYTRGASGTGLRCSEKGCQSSAEATSSGLSLPGVVGDYGTSCVCKANAAAGTLMTDASRPGAWAYYIEHGIGRGPTTAPAIQEITGLSCGNSSARSVHVGPWLGMGTASVVFRGAMSGCYGEAEDARTGHAAVQMLIPSDQARQEQEHTAPEARERAEWGTVLRLKALQGRPGVPALYAAGMCFGCQERRTTRVLAMELGYRVSWDHMPEPVFNFSSGVVEGSEAARLLAKHTIVKKCLAAVDPATCALQALLGAARMFAHLTERAGIVLEDIVAMWDDPAWPPQLKANQLALRNGTWDWLVIDLGVFEGSWKP</sequence>
<evidence type="ECO:0000256" key="1">
    <source>
        <dbReference type="SAM" id="MobiDB-lite"/>
    </source>
</evidence>
<feature type="compositionally biased region" description="Basic and acidic residues" evidence="1">
    <location>
        <begin position="44"/>
        <end position="56"/>
    </location>
</feature>
<proteinExistence type="predicted"/>
<organism evidence="2 3">
    <name type="scientific">Cymbomonas tetramitiformis</name>
    <dbReference type="NCBI Taxonomy" id="36881"/>
    <lineage>
        <taxon>Eukaryota</taxon>
        <taxon>Viridiplantae</taxon>
        <taxon>Chlorophyta</taxon>
        <taxon>Pyramimonadophyceae</taxon>
        <taxon>Pyramimonadales</taxon>
        <taxon>Pyramimonadaceae</taxon>
        <taxon>Cymbomonas</taxon>
    </lineage>
</organism>
<name>A0AAE0FAU0_9CHLO</name>
<accession>A0AAE0FAU0</accession>
<evidence type="ECO:0000313" key="3">
    <source>
        <dbReference type="Proteomes" id="UP001190700"/>
    </source>
</evidence>
<dbReference type="Proteomes" id="UP001190700">
    <property type="component" value="Unassembled WGS sequence"/>
</dbReference>
<dbReference type="EMBL" id="LGRX02022053">
    <property type="protein sequence ID" value="KAK3255996.1"/>
    <property type="molecule type" value="Genomic_DNA"/>
</dbReference>
<dbReference type="AlphaFoldDB" id="A0AAE0FAU0"/>
<reference evidence="2 3" key="1">
    <citation type="journal article" date="2015" name="Genome Biol. Evol.">
        <title>Comparative Genomics of a Bacterivorous Green Alga Reveals Evolutionary Causalities and Consequences of Phago-Mixotrophic Mode of Nutrition.</title>
        <authorList>
            <person name="Burns J.A."/>
            <person name="Paasch A."/>
            <person name="Narechania A."/>
            <person name="Kim E."/>
        </authorList>
    </citation>
    <scope>NUCLEOTIDE SEQUENCE [LARGE SCALE GENOMIC DNA]</scope>
    <source>
        <strain evidence="2 3">PLY_AMNH</strain>
    </source>
</reference>